<feature type="chain" id="PRO_5045312614" description="DUF4232 domain-containing protein" evidence="1">
    <location>
        <begin position="29"/>
        <end position="175"/>
    </location>
</feature>
<reference evidence="4" key="1">
    <citation type="journal article" date="2019" name="Int. J. Syst. Evol. Microbiol.">
        <title>The Global Catalogue of Microorganisms (GCM) 10K type strain sequencing project: providing services to taxonomists for standard genome sequencing and annotation.</title>
        <authorList>
            <consortium name="The Broad Institute Genomics Platform"/>
            <consortium name="The Broad Institute Genome Sequencing Center for Infectious Disease"/>
            <person name="Wu L."/>
            <person name="Ma J."/>
        </authorList>
    </citation>
    <scope>NUCLEOTIDE SEQUENCE [LARGE SCALE GENOMIC DNA]</scope>
    <source>
        <strain evidence="4">JCM 4805</strain>
    </source>
</reference>
<dbReference type="InterPro" id="IPR025326">
    <property type="entry name" value="DUF4232"/>
</dbReference>
<keyword evidence="1" id="KW-0732">Signal</keyword>
<dbReference type="Pfam" id="PF14016">
    <property type="entry name" value="DUF4232"/>
    <property type="match status" value="1"/>
</dbReference>
<evidence type="ECO:0000256" key="1">
    <source>
        <dbReference type="SAM" id="SignalP"/>
    </source>
</evidence>
<evidence type="ECO:0000313" key="4">
    <source>
        <dbReference type="Proteomes" id="UP001500909"/>
    </source>
</evidence>
<protein>
    <recommendedName>
        <fullName evidence="2">DUF4232 domain-containing protein</fullName>
    </recommendedName>
</protein>
<dbReference type="RefSeq" id="WP_346092632.1">
    <property type="nucleotide sequence ID" value="NZ_BAAABY010000004.1"/>
</dbReference>
<dbReference type="Proteomes" id="UP001500909">
    <property type="component" value="Unassembled WGS sequence"/>
</dbReference>
<comment type="caution">
    <text evidence="3">The sequence shown here is derived from an EMBL/GenBank/DDBJ whole genome shotgun (WGS) entry which is preliminary data.</text>
</comment>
<feature type="signal peptide" evidence="1">
    <location>
        <begin position="1"/>
        <end position="28"/>
    </location>
</feature>
<name>A0ABP3J6Z5_9ACTN</name>
<sequence>MSKKTVKVAVASLIAAGALAATAGPALAQATQPAAAKIAPCTASALKFEAGTVSRPINHVLIKATNTSKKTCDFSAETYPLLRLHKDQQAVTPVVDGSEPQAVVTIAPGESAYAGLTLSAADSSEKGFKTGKIEVAVDRDTALKSVTVKGGPVFIQPGVAKVTYWQDNPADALLW</sequence>
<organism evidence="3 4">
    <name type="scientific">Streptomyces olivaceiscleroticus</name>
    <dbReference type="NCBI Taxonomy" id="68245"/>
    <lineage>
        <taxon>Bacteria</taxon>
        <taxon>Bacillati</taxon>
        <taxon>Actinomycetota</taxon>
        <taxon>Actinomycetes</taxon>
        <taxon>Kitasatosporales</taxon>
        <taxon>Streptomycetaceae</taxon>
        <taxon>Streptomyces</taxon>
    </lineage>
</organism>
<keyword evidence="4" id="KW-1185">Reference proteome</keyword>
<evidence type="ECO:0000313" key="3">
    <source>
        <dbReference type="EMBL" id="GAA0444311.1"/>
    </source>
</evidence>
<gene>
    <name evidence="3" type="ORF">GCM10010361_05270</name>
</gene>
<feature type="domain" description="DUF4232" evidence="2">
    <location>
        <begin position="41"/>
        <end position="166"/>
    </location>
</feature>
<dbReference type="EMBL" id="BAAABY010000004">
    <property type="protein sequence ID" value="GAA0444311.1"/>
    <property type="molecule type" value="Genomic_DNA"/>
</dbReference>
<proteinExistence type="predicted"/>
<accession>A0ABP3J6Z5</accession>
<evidence type="ECO:0000259" key="2">
    <source>
        <dbReference type="Pfam" id="PF14016"/>
    </source>
</evidence>